<dbReference type="InterPro" id="IPR011545">
    <property type="entry name" value="DEAD/DEAH_box_helicase_dom"/>
</dbReference>
<organism evidence="7 8">
    <name type="scientific">Polarella glacialis</name>
    <name type="common">Dinoflagellate</name>
    <dbReference type="NCBI Taxonomy" id="89957"/>
    <lineage>
        <taxon>Eukaryota</taxon>
        <taxon>Sar</taxon>
        <taxon>Alveolata</taxon>
        <taxon>Dinophyceae</taxon>
        <taxon>Suessiales</taxon>
        <taxon>Suessiaceae</taxon>
        <taxon>Polarella</taxon>
    </lineage>
</organism>
<accession>A0A813KJ92</accession>
<dbReference type="InterPro" id="IPR014001">
    <property type="entry name" value="Helicase_ATP-bd"/>
</dbReference>
<evidence type="ECO:0000259" key="6">
    <source>
        <dbReference type="PROSITE" id="PS51192"/>
    </source>
</evidence>
<dbReference type="GO" id="GO:0005524">
    <property type="term" value="F:ATP binding"/>
    <property type="evidence" value="ECO:0007669"/>
    <property type="project" value="UniProtKB-KW"/>
</dbReference>
<dbReference type="AlphaFoldDB" id="A0A813KJ92"/>
<dbReference type="PROSITE" id="PS51192">
    <property type="entry name" value="HELICASE_ATP_BIND_1"/>
    <property type="match status" value="1"/>
</dbReference>
<dbReference type="PANTHER" id="PTHR47960">
    <property type="entry name" value="DEAD-BOX ATP-DEPENDENT RNA HELICASE 50"/>
    <property type="match status" value="1"/>
</dbReference>
<keyword evidence="1" id="KW-0547">Nucleotide-binding</keyword>
<dbReference type="SUPFAM" id="SSF52540">
    <property type="entry name" value="P-loop containing nucleoside triphosphate hydrolases"/>
    <property type="match status" value="1"/>
</dbReference>
<protein>
    <recommendedName>
        <fullName evidence="6">Helicase ATP-binding domain-containing protein</fullName>
    </recommendedName>
</protein>
<evidence type="ECO:0000256" key="3">
    <source>
        <dbReference type="ARBA" id="ARBA00022806"/>
    </source>
</evidence>
<dbReference type="EMBL" id="CAJNNW010031077">
    <property type="protein sequence ID" value="CAE8705860.1"/>
    <property type="molecule type" value="Genomic_DNA"/>
</dbReference>
<feature type="compositionally biased region" description="Polar residues" evidence="5">
    <location>
        <begin position="61"/>
        <end position="72"/>
    </location>
</feature>
<proteinExistence type="predicted"/>
<keyword evidence="4" id="KW-0067">ATP-binding</keyword>
<dbReference type="GO" id="GO:0003676">
    <property type="term" value="F:nucleic acid binding"/>
    <property type="evidence" value="ECO:0007669"/>
    <property type="project" value="InterPro"/>
</dbReference>
<keyword evidence="2" id="KW-0378">Hydrolase</keyword>
<gene>
    <name evidence="7" type="ORF">PGLA2088_LOCUS33926</name>
</gene>
<reference evidence="7" key="1">
    <citation type="submission" date="2021-02" db="EMBL/GenBank/DDBJ databases">
        <authorList>
            <person name="Dougan E. K."/>
            <person name="Rhodes N."/>
            <person name="Thang M."/>
            <person name="Chan C."/>
        </authorList>
    </citation>
    <scope>NUCLEOTIDE SEQUENCE</scope>
</reference>
<name>A0A813KJ92_POLGL</name>
<evidence type="ECO:0000256" key="5">
    <source>
        <dbReference type="SAM" id="MobiDB-lite"/>
    </source>
</evidence>
<evidence type="ECO:0000313" key="8">
    <source>
        <dbReference type="Proteomes" id="UP000626109"/>
    </source>
</evidence>
<evidence type="ECO:0000313" key="7">
    <source>
        <dbReference type="EMBL" id="CAE8705860.1"/>
    </source>
</evidence>
<comment type="caution">
    <text evidence="7">The sequence shown here is derived from an EMBL/GenBank/DDBJ whole genome shotgun (WGS) entry which is preliminary data.</text>
</comment>
<dbReference type="GO" id="GO:0016787">
    <property type="term" value="F:hydrolase activity"/>
    <property type="evidence" value="ECO:0007669"/>
    <property type="project" value="UniProtKB-KW"/>
</dbReference>
<dbReference type="Pfam" id="PF00270">
    <property type="entry name" value="DEAD"/>
    <property type="match status" value="1"/>
</dbReference>
<evidence type="ECO:0000256" key="1">
    <source>
        <dbReference type="ARBA" id="ARBA00022741"/>
    </source>
</evidence>
<evidence type="ECO:0000256" key="2">
    <source>
        <dbReference type="ARBA" id="ARBA00022801"/>
    </source>
</evidence>
<dbReference type="Gene3D" id="3.40.50.300">
    <property type="entry name" value="P-loop containing nucleotide triphosphate hydrolases"/>
    <property type="match status" value="1"/>
</dbReference>
<sequence>MLPARMLEEQMTMSTPPISGPKFGFEHLECGEEIDYGGHEKVELPTPPLNSGRSSMELLTTTNGRSMPSPSISDRKPAMSAEPGPCERHNFQEVRIDFDTSNNKEYTVQPSYGNRSGIESEEDQNYVKLVGKCRMRIQVPAACSRFGTPWSRWEMCQSRGAWRIAPGLVSLIQVEGLRCVGGSRPSLCQQYVWPPLIGGAIVCCRVQPGIGRITGYLIPGIMKILRTLKEEGVSTMQGPIILIVVSTREQCRQVQSCCAEVAKVKNIHSIGAFGGERRRTTVNMLWHKLHAIDTIPGELVRLRLRPWDRCRYIVIDGAHLIDI</sequence>
<dbReference type="InterPro" id="IPR027417">
    <property type="entry name" value="P-loop_NTPase"/>
</dbReference>
<evidence type="ECO:0000256" key="4">
    <source>
        <dbReference type="ARBA" id="ARBA00022840"/>
    </source>
</evidence>
<dbReference type="Proteomes" id="UP000626109">
    <property type="component" value="Unassembled WGS sequence"/>
</dbReference>
<keyword evidence="3" id="KW-0347">Helicase</keyword>
<dbReference type="GO" id="GO:0004386">
    <property type="term" value="F:helicase activity"/>
    <property type="evidence" value="ECO:0007669"/>
    <property type="project" value="UniProtKB-KW"/>
</dbReference>
<feature type="region of interest" description="Disordered" evidence="5">
    <location>
        <begin position="61"/>
        <end position="87"/>
    </location>
</feature>
<feature type="domain" description="Helicase ATP-binding" evidence="6">
    <location>
        <begin position="193"/>
        <end position="323"/>
    </location>
</feature>